<feature type="region of interest" description="Disordered" evidence="1">
    <location>
        <begin position="1"/>
        <end position="26"/>
    </location>
</feature>
<dbReference type="EMBL" id="JASAOG010000192">
    <property type="protein sequence ID" value="KAK0044730.1"/>
    <property type="molecule type" value="Genomic_DNA"/>
</dbReference>
<comment type="caution">
    <text evidence="2">The sequence shown here is derived from an EMBL/GenBank/DDBJ whole genome shotgun (WGS) entry which is preliminary data.</text>
</comment>
<evidence type="ECO:0000256" key="1">
    <source>
        <dbReference type="SAM" id="MobiDB-lite"/>
    </source>
</evidence>
<name>A0AAD8B174_BIOPF</name>
<evidence type="ECO:0000313" key="3">
    <source>
        <dbReference type="Proteomes" id="UP001233172"/>
    </source>
</evidence>
<dbReference type="AlphaFoldDB" id="A0AAD8B174"/>
<protein>
    <submittedName>
        <fullName evidence="2">Uncharacterized protein</fullName>
    </submittedName>
</protein>
<organism evidence="2 3">
    <name type="scientific">Biomphalaria pfeifferi</name>
    <name type="common">Bloodfluke planorb</name>
    <name type="synonym">Freshwater snail</name>
    <dbReference type="NCBI Taxonomy" id="112525"/>
    <lineage>
        <taxon>Eukaryota</taxon>
        <taxon>Metazoa</taxon>
        <taxon>Spiralia</taxon>
        <taxon>Lophotrochozoa</taxon>
        <taxon>Mollusca</taxon>
        <taxon>Gastropoda</taxon>
        <taxon>Heterobranchia</taxon>
        <taxon>Euthyneura</taxon>
        <taxon>Panpulmonata</taxon>
        <taxon>Hygrophila</taxon>
        <taxon>Lymnaeoidea</taxon>
        <taxon>Planorbidae</taxon>
        <taxon>Biomphalaria</taxon>
    </lineage>
</organism>
<evidence type="ECO:0000313" key="2">
    <source>
        <dbReference type="EMBL" id="KAK0044730.1"/>
    </source>
</evidence>
<reference evidence="2" key="2">
    <citation type="submission" date="2023-04" db="EMBL/GenBank/DDBJ databases">
        <authorList>
            <person name="Bu L."/>
            <person name="Lu L."/>
            <person name="Laidemitt M.R."/>
            <person name="Zhang S.M."/>
            <person name="Mutuku M."/>
            <person name="Mkoji G."/>
            <person name="Steinauer M."/>
            <person name="Loker E.S."/>
        </authorList>
    </citation>
    <scope>NUCLEOTIDE SEQUENCE</scope>
    <source>
        <strain evidence="2">KasaAsao</strain>
        <tissue evidence="2">Whole Snail</tissue>
    </source>
</reference>
<keyword evidence="3" id="KW-1185">Reference proteome</keyword>
<gene>
    <name evidence="2" type="ORF">Bpfe_025790</name>
</gene>
<sequence length="85" mass="9091">MYFAPKRPSRQNGGAKTASPKRPASNSHKILECLGIAPLDVDLFTLSAKAGSTHADVVSVTVHSLVQIFAHISSRRNNVPDDVPV</sequence>
<reference evidence="2" key="1">
    <citation type="journal article" date="2023" name="PLoS Negl. Trop. Dis.">
        <title>A genome sequence for Biomphalaria pfeifferi, the major vector snail for the human-infecting parasite Schistosoma mansoni.</title>
        <authorList>
            <person name="Bu L."/>
            <person name="Lu L."/>
            <person name="Laidemitt M.R."/>
            <person name="Zhang S.M."/>
            <person name="Mutuku M."/>
            <person name="Mkoji G."/>
            <person name="Steinauer M."/>
            <person name="Loker E.S."/>
        </authorList>
    </citation>
    <scope>NUCLEOTIDE SEQUENCE</scope>
    <source>
        <strain evidence="2">KasaAsao</strain>
    </source>
</reference>
<proteinExistence type="predicted"/>
<dbReference type="Proteomes" id="UP001233172">
    <property type="component" value="Unassembled WGS sequence"/>
</dbReference>
<accession>A0AAD8B174</accession>